<sequence length="44" mass="4756">MSQEIKRGHVRTLPDGRDVLVVSLTGLDGGHGSDHCQKHSSMTI</sequence>
<evidence type="ECO:0000313" key="2">
    <source>
        <dbReference type="Proteomes" id="UP001352223"/>
    </source>
</evidence>
<name>A0ABU6C9S2_9ACTN</name>
<proteinExistence type="predicted"/>
<accession>A0ABU6C9S2</accession>
<evidence type="ECO:0000313" key="1">
    <source>
        <dbReference type="EMBL" id="MEB3961454.1"/>
    </source>
</evidence>
<dbReference type="RefSeq" id="WP_324768739.1">
    <property type="nucleotide sequence ID" value="NZ_BAAATS010000056.1"/>
</dbReference>
<protein>
    <submittedName>
        <fullName evidence="1">Uncharacterized protein</fullName>
    </submittedName>
</protein>
<keyword evidence="2" id="KW-1185">Reference proteome</keyword>
<comment type="caution">
    <text evidence="1">The sequence shown here is derived from an EMBL/GenBank/DDBJ whole genome shotgun (WGS) entry which is preliminary data.</text>
</comment>
<reference evidence="1 2" key="1">
    <citation type="submission" date="2022-10" db="EMBL/GenBank/DDBJ databases">
        <authorList>
            <person name="Xie J."/>
            <person name="Shen N."/>
        </authorList>
    </citation>
    <scope>NUCLEOTIDE SEQUENCE [LARGE SCALE GENOMIC DNA]</scope>
    <source>
        <strain evidence="1 2">DSM 41681</strain>
    </source>
</reference>
<dbReference type="Proteomes" id="UP001352223">
    <property type="component" value="Unassembled WGS sequence"/>
</dbReference>
<dbReference type="EMBL" id="JAOZYB010000095">
    <property type="protein sequence ID" value="MEB3961454.1"/>
    <property type="molecule type" value="Genomic_DNA"/>
</dbReference>
<gene>
    <name evidence="1" type="ORF">OKJ48_14530</name>
</gene>
<organism evidence="1 2">
    <name type="scientific">Streptomyces kunmingensis</name>
    <dbReference type="NCBI Taxonomy" id="68225"/>
    <lineage>
        <taxon>Bacteria</taxon>
        <taxon>Bacillati</taxon>
        <taxon>Actinomycetota</taxon>
        <taxon>Actinomycetes</taxon>
        <taxon>Kitasatosporales</taxon>
        <taxon>Streptomycetaceae</taxon>
        <taxon>Streptomyces</taxon>
    </lineage>
</organism>